<evidence type="ECO:0000259" key="2">
    <source>
        <dbReference type="Pfam" id="PF14111"/>
    </source>
</evidence>
<dbReference type="InterPro" id="IPR036691">
    <property type="entry name" value="Endo/exonu/phosph_ase_sf"/>
</dbReference>
<keyword evidence="4" id="KW-1185">Reference proteome</keyword>
<feature type="region of interest" description="Disordered" evidence="1">
    <location>
        <begin position="537"/>
        <end position="583"/>
    </location>
</feature>
<reference evidence="3" key="1">
    <citation type="submission" date="2023-03" db="EMBL/GenBank/DDBJ databases">
        <authorList>
            <person name="Julca I."/>
        </authorList>
    </citation>
    <scope>NUCLEOTIDE SEQUENCE</scope>
</reference>
<dbReference type="PANTHER" id="PTHR33710">
    <property type="entry name" value="BNAC02G09200D PROTEIN"/>
    <property type="match status" value="1"/>
</dbReference>
<evidence type="ECO:0000313" key="3">
    <source>
        <dbReference type="EMBL" id="CAI9089884.1"/>
    </source>
</evidence>
<evidence type="ECO:0000256" key="1">
    <source>
        <dbReference type="SAM" id="MobiDB-lite"/>
    </source>
</evidence>
<gene>
    <name evidence="3" type="ORF">OLC1_LOCUS2144</name>
</gene>
<dbReference type="PANTHER" id="PTHR33710:SF79">
    <property type="entry name" value="OS06G0205337 PROTEIN"/>
    <property type="match status" value="1"/>
</dbReference>
<feature type="compositionally biased region" description="Polar residues" evidence="1">
    <location>
        <begin position="338"/>
        <end position="349"/>
    </location>
</feature>
<protein>
    <submittedName>
        <fullName evidence="3">OLC1v1024533C1</fullName>
    </submittedName>
</protein>
<accession>A0AAV1C2K1</accession>
<sequence>MTHRHAMDEDSVTDMSLQRSEFSEEEHEFNPATEVHPQFISTTYERSLRVLLNDYNTSLSWDNFKFCLLGYILDDRSFTDADMQAYMAENWPMYTRILHYDRNFFIIKFASRADLLMVLDNGPYVVDGGLLILRRMYDDEDLALDSLQIDRLSVWVRMHGAAITSYNYRGARDLTKNLGDIAIIKEDCVNLKKATYIPAKRCLMVNDAVLFNYLDNHFMTRAIKNDSPMLIDAQRPLFSSAMRANGHKQKQSSRIMANKYLQIHHFYEHVPEHYIQDGFQIIEVDAPQPDAMYPAMFPEDDDEEDGHNDQDHEDNHTQDTTRRAAPTAQEPLSDESDSASSGTYHSVPLDSTNSIGPYYGLSSSSDSEMSESFQSGDVSAHSNIGAEFVVLSNLNFESVGDVPVSRNPIFDVIVSNSESVTSDSWPANLPTSVTILEEDVILPASDSSSFLRSLMYYSASEENNGLQTSESLSETFSYIPTTVTSATTLSVKRKGAWMMSAPELEFESDSDSTEEAHSYHIKVRNVVSDSEVAVALVRKNKRKKQKARRKSMGPSYSSISQPSSSNPQPPIDHPSPGGLAQEGPWRTTVEEEFQEPEKRLLCSRKRPLESQESGWINNKKVKYGIRDMTCVLQEREEEMLKCLALDIIIHDQNVIVTRICESSGLSWLAVFLYGLPSRQGRAEFWSNLTSNLSSFNYPIVLLEDFNQVVSQEDKCGGRLVRDQDTGPVRQFLMRNNLDKLQHIGCWYTWSNNRQQGERIYERLDRAFVNRQWLSVFPSASIRNLPIMVSDHAPILVQVKHKQKKTRPRLRFEQFWTNTLTFTDLVQSAWRNNNLQITNLQEKLSFKLKSSLIGLSNWSKDTFGNLDKLVTRLSDQLAILQSHWEEHTDDDTSFHLLSKKKEELEQAFQYQRDYWHQRSKLIWPIQGDKNTK</sequence>
<feature type="region of interest" description="Disordered" evidence="1">
    <location>
        <begin position="290"/>
        <end position="349"/>
    </location>
</feature>
<dbReference type="Pfam" id="PF14111">
    <property type="entry name" value="DUF4283"/>
    <property type="match status" value="1"/>
</dbReference>
<organism evidence="3 4">
    <name type="scientific">Oldenlandia corymbosa var. corymbosa</name>
    <dbReference type="NCBI Taxonomy" id="529605"/>
    <lineage>
        <taxon>Eukaryota</taxon>
        <taxon>Viridiplantae</taxon>
        <taxon>Streptophyta</taxon>
        <taxon>Embryophyta</taxon>
        <taxon>Tracheophyta</taxon>
        <taxon>Spermatophyta</taxon>
        <taxon>Magnoliopsida</taxon>
        <taxon>eudicotyledons</taxon>
        <taxon>Gunneridae</taxon>
        <taxon>Pentapetalae</taxon>
        <taxon>asterids</taxon>
        <taxon>lamiids</taxon>
        <taxon>Gentianales</taxon>
        <taxon>Rubiaceae</taxon>
        <taxon>Rubioideae</taxon>
        <taxon>Spermacoceae</taxon>
        <taxon>Hedyotis-Oldenlandia complex</taxon>
        <taxon>Oldenlandia</taxon>
    </lineage>
</organism>
<dbReference type="AlphaFoldDB" id="A0AAV1C2K1"/>
<proteinExistence type="predicted"/>
<evidence type="ECO:0000313" key="4">
    <source>
        <dbReference type="Proteomes" id="UP001161247"/>
    </source>
</evidence>
<dbReference type="SUPFAM" id="SSF56219">
    <property type="entry name" value="DNase I-like"/>
    <property type="match status" value="1"/>
</dbReference>
<dbReference type="Proteomes" id="UP001161247">
    <property type="component" value="Chromosome 1"/>
</dbReference>
<dbReference type="EMBL" id="OX459118">
    <property type="protein sequence ID" value="CAI9089884.1"/>
    <property type="molecule type" value="Genomic_DNA"/>
</dbReference>
<dbReference type="InterPro" id="IPR025558">
    <property type="entry name" value="DUF4283"/>
</dbReference>
<dbReference type="Gene3D" id="3.60.10.10">
    <property type="entry name" value="Endonuclease/exonuclease/phosphatase"/>
    <property type="match status" value="1"/>
</dbReference>
<feature type="compositionally biased region" description="Low complexity" evidence="1">
    <location>
        <begin position="554"/>
        <end position="566"/>
    </location>
</feature>
<name>A0AAV1C2K1_OLDCO</name>
<feature type="domain" description="DUF4283" evidence="2">
    <location>
        <begin position="63"/>
        <end position="142"/>
    </location>
</feature>
<feature type="compositionally biased region" description="Basic and acidic residues" evidence="1">
    <location>
        <begin position="307"/>
        <end position="322"/>
    </location>
</feature>
<feature type="compositionally biased region" description="Basic residues" evidence="1">
    <location>
        <begin position="538"/>
        <end position="551"/>
    </location>
</feature>